<protein>
    <recommendedName>
        <fullName evidence="4">Transmembrane protein</fullName>
    </recommendedName>
</protein>
<sequence>MAPFLNLLRDVVGILNESRKLYLKNKKLMFSVLVIPLFLNGLVYLFNVFAIKPEITNLIQESSLIPMMDPSTPEYLAHLMRVFEDFRHFVVSSYIFATVSSIINLLSVLVIVHASALTHIDENVQIKDFPALTLKSWKGPLVTYFYIVLFTLGYWFLFFIVLFPLLLLSTNFGSLAAKSGALFVMFAVFESYLAIVWYLSLVISILENTYGIQALGKAAKIVKGMKPRLFLLNLFFGLLSFGLVQIVRRVDLRRSFAVTLTTGLVLVSLIFAVRMFQLVTYTVAYFQCKRLQGNDVESLRDVEYTKLTSTALIGSLP</sequence>
<evidence type="ECO:0000313" key="3">
    <source>
        <dbReference type="Proteomes" id="UP000886595"/>
    </source>
</evidence>
<dbReference type="OrthoDB" id="777403at2759"/>
<comment type="caution">
    <text evidence="2">The sequence shown here is derived from an EMBL/GenBank/DDBJ whole genome shotgun (WGS) entry which is preliminary data.</text>
</comment>
<feature type="transmembrane region" description="Helical" evidence="1">
    <location>
        <begin position="28"/>
        <end position="50"/>
    </location>
</feature>
<reference evidence="2 3" key="1">
    <citation type="submission" date="2020-02" db="EMBL/GenBank/DDBJ databases">
        <authorList>
            <person name="Ma Q."/>
            <person name="Huang Y."/>
            <person name="Song X."/>
            <person name="Pei D."/>
        </authorList>
    </citation>
    <scope>NUCLEOTIDE SEQUENCE [LARGE SCALE GENOMIC DNA]</scope>
    <source>
        <strain evidence="2">Sxm20200214</strain>
        <tissue evidence="2">Leaf</tissue>
    </source>
</reference>
<accession>A0A8X7W3Z0</accession>
<feature type="transmembrane region" description="Helical" evidence="1">
    <location>
        <begin position="226"/>
        <end position="244"/>
    </location>
</feature>
<keyword evidence="1" id="KW-0472">Membrane</keyword>
<dbReference type="PANTHER" id="PTHR33133:SF1">
    <property type="entry name" value="EXPRESSED PROTEIN-RELATED"/>
    <property type="match status" value="1"/>
</dbReference>
<evidence type="ECO:0000313" key="2">
    <source>
        <dbReference type="EMBL" id="KAG2323448.1"/>
    </source>
</evidence>
<keyword evidence="3" id="KW-1185">Reference proteome</keyword>
<proteinExistence type="predicted"/>
<gene>
    <name evidence="2" type="ORF">Bca52824_016661</name>
</gene>
<dbReference type="PANTHER" id="PTHR33133">
    <property type="entry name" value="OS08G0107100 PROTEIN-RELATED"/>
    <property type="match status" value="1"/>
</dbReference>
<name>A0A8X7W3Z0_BRACI</name>
<keyword evidence="1" id="KW-1133">Transmembrane helix</keyword>
<evidence type="ECO:0000256" key="1">
    <source>
        <dbReference type="SAM" id="Phobius"/>
    </source>
</evidence>
<feature type="transmembrane region" description="Helical" evidence="1">
    <location>
        <begin position="89"/>
        <end position="112"/>
    </location>
</feature>
<organism evidence="2 3">
    <name type="scientific">Brassica carinata</name>
    <name type="common">Ethiopian mustard</name>
    <name type="synonym">Abyssinian cabbage</name>
    <dbReference type="NCBI Taxonomy" id="52824"/>
    <lineage>
        <taxon>Eukaryota</taxon>
        <taxon>Viridiplantae</taxon>
        <taxon>Streptophyta</taxon>
        <taxon>Embryophyta</taxon>
        <taxon>Tracheophyta</taxon>
        <taxon>Spermatophyta</taxon>
        <taxon>Magnoliopsida</taxon>
        <taxon>eudicotyledons</taxon>
        <taxon>Gunneridae</taxon>
        <taxon>Pentapetalae</taxon>
        <taxon>rosids</taxon>
        <taxon>malvids</taxon>
        <taxon>Brassicales</taxon>
        <taxon>Brassicaceae</taxon>
        <taxon>Brassiceae</taxon>
        <taxon>Brassica</taxon>
    </lineage>
</organism>
<feature type="transmembrane region" description="Helical" evidence="1">
    <location>
        <begin position="144"/>
        <end position="168"/>
    </location>
</feature>
<dbReference type="Proteomes" id="UP000886595">
    <property type="component" value="Unassembled WGS sequence"/>
</dbReference>
<keyword evidence="1" id="KW-0812">Transmembrane</keyword>
<dbReference type="AlphaFoldDB" id="A0A8X7W3Z0"/>
<dbReference type="EMBL" id="JAAMPC010000003">
    <property type="protein sequence ID" value="KAG2323448.1"/>
    <property type="molecule type" value="Genomic_DNA"/>
</dbReference>
<feature type="transmembrane region" description="Helical" evidence="1">
    <location>
        <begin position="180"/>
        <end position="206"/>
    </location>
</feature>
<feature type="transmembrane region" description="Helical" evidence="1">
    <location>
        <begin position="256"/>
        <end position="276"/>
    </location>
</feature>
<evidence type="ECO:0008006" key="4">
    <source>
        <dbReference type="Google" id="ProtNLM"/>
    </source>
</evidence>